<accession>A0A4C1YI83</accession>
<proteinExistence type="predicted"/>
<sequence length="79" mass="8990">MKQRSLAVFGLVDILVEYTLAMIGFQGLITELEVWKLHHQTLKKQRLPSRGCPFESPHSVTPRVCRIARTSRLVTAQNS</sequence>
<comment type="caution">
    <text evidence="2">The sequence shown here is derived from an EMBL/GenBank/DDBJ whole genome shotgun (WGS) entry which is preliminary data.</text>
</comment>
<keyword evidence="3" id="KW-1185">Reference proteome</keyword>
<keyword evidence="1" id="KW-1133">Transmembrane helix</keyword>
<keyword evidence="1" id="KW-0812">Transmembrane</keyword>
<evidence type="ECO:0000313" key="2">
    <source>
        <dbReference type="EMBL" id="GBP75886.1"/>
    </source>
</evidence>
<feature type="transmembrane region" description="Helical" evidence="1">
    <location>
        <begin position="6"/>
        <end position="29"/>
    </location>
</feature>
<dbReference type="AlphaFoldDB" id="A0A4C1YI83"/>
<keyword evidence="1" id="KW-0472">Membrane</keyword>
<organism evidence="2 3">
    <name type="scientific">Eumeta variegata</name>
    <name type="common">Bagworm moth</name>
    <name type="synonym">Eumeta japonica</name>
    <dbReference type="NCBI Taxonomy" id="151549"/>
    <lineage>
        <taxon>Eukaryota</taxon>
        <taxon>Metazoa</taxon>
        <taxon>Ecdysozoa</taxon>
        <taxon>Arthropoda</taxon>
        <taxon>Hexapoda</taxon>
        <taxon>Insecta</taxon>
        <taxon>Pterygota</taxon>
        <taxon>Neoptera</taxon>
        <taxon>Endopterygota</taxon>
        <taxon>Lepidoptera</taxon>
        <taxon>Glossata</taxon>
        <taxon>Ditrysia</taxon>
        <taxon>Tineoidea</taxon>
        <taxon>Psychidae</taxon>
        <taxon>Oiketicinae</taxon>
        <taxon>Eumeta</taxon>
    </lineage>
</organism>
<evidence type="ECO:0000313" key="3">
    <source>
        <dbReference type="Proteomes" id="UP000299102"/>
    </source>
</evidence>
<gene>
    <name evidence="2" type="ORF">EVAR_10998_1</name>
</gene>
<evidence type="ECO:0000256" key="1">
    <source>
        <dbReference type="SAM" id="Phobius"/>
    </source>
</evidence>
<dbReference type="EMBL" id="BGZK01001266">
    <property type="protein sequence ID" value="GBP75886.1"/>
    <property type="molecule type" value="Genomic_DNA"/>
</dbReference>
<name>A0A4C1YI83_EUMVA</name>
<protein>
    <submittedName>
        <fullName evidence="2">Uncharacterized protein</fullName>
    </submittedName>
</protein>
<dbReference type="Proteomes" id="UP000299102">
    <property type="component" value="Unassembled WGS sequence"/>
</dbReference>
<reference evidence="2 3" key="1">
    <citation type="journal article" date="2019" name="Commun. Biol.">
        <title>The bagworm genome reveals a unique fibroin gene that provides high tensile strength.</title>
        <authorList>
            <person name="Kono N."/>
            <person name="Nakamura H."/>
            <person name="Ohtoshi R."/>
            <person name="Tomita M."/>
            <person name="Numata K."/>
            <person name="Arakawa K."/>
        </authorList>
    </citation>
    <scope>NUCLEOTIDE SEQUENCE [LARGE SCALE GENOMIC DNA]</scope>
</reference>